<dbReference type="Pfam" id="PF16790">
    <property type="entry name" value="Phage_clamp_A"/>
    <property type="match status" value="1"/>
</dbReference>
<dbReference type="KEGG" id="vg:18504715"/>
<dbReference type="Proteomes" id="UP000018808">
    <property type="component" value="Segment"/>
</dbReference>
<reference evidence="1 2" key="1">
    <citation type="journal article" date="2014" name="Nature">
        <title>Viral tagging reveals discrete populations in Synechococcus viral genome sequence space.</title>
        <authorList>
            <person name="Deng L."/>
            <person name="Ignacio Espinoza J.C."/>
            <person name="Gregory A.C."/>
            <person name="Poulos B.T."/>
            <person name="Weitz J.S."/>
            <person name="Hugenholtz P."/>
            <person name="Sullivan M.B."/>
        </authorList>
    </citation>
    <scope>NUCLEOTIDE SEQUENCE [LARGE SCALE GENOMIC DNA]</scope>
</reference>
<dbReference type="GeneID" id="18504715"/>
<dbReference type="Gene3D" id="1.20.272.50">
    <property type="entry name" value="Bacteriophage clamp loader A subunit, A' domain"/>
    <property type="match status" value="1"/>
</dbReference>
<dbReference type="GO" id="GO:0006260">
    <property type="term" value="P:DNA replication"/>
    <property type="evidence" value="ECO:0007669"/>
    <property type="project" value="InterPro"/>
</dbReference>
<dbReference type="GO" id="GO:0003677">
    <property type="term" value="F:DNA binding"/>
    <property type="evidence" value="ECO:0007669"/>
    <property type="project" value="InterPro"/>
</dbReference>
<protein>
    <submittedName>
        <fullName evidence="1">Clamp loader subunit</fullName>
    </submittedName>
</protein>
<dbReference type="OrthoDB" id="12022at10239"/>
<dbReference type="RefSeq" id="YP_009008273.1">
    <property type="nucleotide sequence ID" value="NC_023587.1"/>
</dbReference>
<sequence>MYQLKDYLYSINQSKKNILDGDADAERGYPPYIVNRCLSSFTDTVLYVNEMNKYPNLPKKMQYDFLLNSVRPRKRFSPWARKDSIDYLELVKEYYGYNDDKALQALRILTKDQLDNIKKALSKGGKHER</sequence>
<dbReference type="EMBL" id="KF156338">
    <property type="protein sequence ID" value="AHB80553.1"/>
    <property type="molecule type" value="Genomic_DNA"/>
</dbReference>
<name>V5USB9_9CAUD</name>
<organism evidence="1 2">
    <name type="scientific">Synechococcus phage ACG-2014h</name>
    <dbReference type="NCBI Taxonomy" id="1340810"/>
    <lineage>
        <taxon>Viruses</taxon>
        <taxon>Duplodnaviria</taxon>
        <taxon>Heunggongvirae</taxon>
        <taxon>Uroviricota</taxon>
        <taxon>Caudoviricetes</taxon>
        <taxon>Pantevenvirales</taxon>
        <taxon>Kyanoviridae</taxon>
        <taxon>Sedonavirus</taxon>
        <taxon>Sedonavirus tusconh</taxon>
    </lineage>
</organism>
<keyword evidence="2" id="KW-1185">Reference proteome</keyword>
<accession>V5USB9</accession>
<evidence type="ECO:0000313" key="2">
    <source>
        <dbReference type="Proteomes" id="UP000018808"/>
    </source>
</evidence>
<proteinExistence type="predicted"/>
<evidence type="ECO:0000313" key="1">
    <source>
        <dbReference type="EMBL" id="AHB80553.1"/>
    </source>
</evidence>
<gene>
    <name evidence="1" type="ORF">S-MbCM7_139</name>
</gene>
<dbReference type="InterPro" id="IPR031868">
    <property type="entry name" value="Phage_clamp_gp62"/>
</dbReference>